<dbReference type="Pfam" id="PF11926">
    <property type="entry name" value="DUF3444"/>
    <property type="match status" value="1"/>
</dbReference>
<dbReference type="EMBL" id="PJQY01000074">
    <property type="protein sequence ID" value="PQQ19247.1"/>
    <property type="molecule type" value="Genomic_DNA"/>
</dbReference>
<dbReference type="Proteomes" id="UP000250321">
    <property type="component" value="Unassembled WGS sequence"/>
</dbReference>
<sequence>MRPSERKSFRRSCSPKRILQGRRNSLSSLKACFQSLMVFPKCWQHWMFTFVQRTELMGKLTVDHYSEELGVTIVPLRTVFRKKIDIETVLKTILREEMFRFSHRVPSHRLTVEEAPILKRVFWSWIQQILRSNFFRS</sequence>
<accession>A0A314ZM40</accession>
<evidence type="ECO:0000259" key="1">
    <source>
        <dbReference type="Pfam" id="PF11926"/>
    </source>
</evidence>
<evidence type="ECO:0000313" key="3">
    <source>
        <dbReference type="Proteomes" id="UP000250321"/>
    </source>
</evidence>
<evidence type="ECO:0000313" key="2">
    <source>
        <dbReference type="EMBL" id="PQQ19247.1"/>
    </source>
</evidence>
<dbReference type="InterPro" id="IPR024593">
    <property type="entry name" value="DUF3444"/>
</dbReference>
<organism evidence="2 3">
    <name type="scientific">Prunus yedoensis var. nudiflora</name>
    <dbReference type="NCBI Taxonomy" id="2094558"/>
    <lineage>
        <taxon>Eukaryota</taxon>
        <taxon>Viridiplantae</taxon>
        <taxon>Streptophyta</taxon>
        <taxon>Embryophyta</taxon>
        <taxon>Tracheophyta</taxon>
        <taxon>Spermatophyta</taxon>
        <taxon>Magnoliopsida</taxon>
        <taxon>eudicotyledons</taxon>
        <taxon>Gunneridae</taxon>
        <taxon>Pentapetalae</taxon>
        <taxon>rosids</taxon>
        <taxon>fabids</taxon>
        <taxon>Rosales</taxon>
        <taxon>Rosaceae</taxon>
        <taxon>Amygdaloideae</taxon>
        <taxon>Amygdaleae</taxon>
        <taxon>Prunus</taxon>
    </lineage>
</organism>
<comment type="caution">
    <text evidence="2">The sequence shown here is derived from an EMBL/GenBank/DDBJ whole genome shotgun (WGS) entry which is preliminary data.</text>
</comment>
<proteinExistence type="predicted"/>
<feature type="domain" description="DUF3444" evidence="1">
    <location>
        <begin position="63"/>
        <end position="114"/>
    </location>
</feature>
<keyword evidence="3" id="KW-1185">Reference proteome</keyword>
<name>A0A314ZM40_PRUYE</name>
<dbReference type="AlphaFoldDB" id="A0A314ZM40"/>
<protein>
    <recommendedName>
        <fullName evidence="1">DUF3444 domain-containing protein</fullName>
    </recommendedName>
</protein>
<reference evidence="2 3" key="1">
    <citation type="submission" date="2018-02" db="EMBL/GenBank/DDBJ databases">
        <title>Draft genome of wild Prunus yedoensis var. nudiflora.</title>
        <authorList>
            <person name="Baek S."/>
            <person name="Kim J.-H."/>
            <person name="Choi K."/>
            <person name="Kim G.-B."/>
            <person name="Cho A."/>
            <person name="Jang H."/>
            <person name="Shin C.-H."/>
            <person name="Yu H.-J."/>
            <person name="Mun J.-H."/>
        </authorList>
    </citation>
    <scope>NUCLEOTIDE SEQUENCE [LARGE SCALE GENOMIC DNA]</scope>
    <source>
        <strain evidence="3">cv. Jeju island</strain>
        <tissue evidence="2">Leaf</tissue>
    </source>
</reference>
<gene>
    <name evidence="2" type="ORF">Pyn_31870</name>
</gene>
<dbReference type="STRING" id="2094558.A0A314ZM40"/>